<feature type="domain" description="Transposase IS200-like" evidence="1">
    <location>
        <begin position="30"/>
        <end position="155"/>
    </location>
</feature>
<dbReference type="NCBIfam" id="NF033573">
    <property type="entry name" value="transpos_IS200"/>
    <property type="match status" value="1"/>
</dbReference>
<organism evidence="2">
    <name type="scientific">marine sediment metagenome</name>
    <dbReference type="NCBI Taxonomy" id="412755"/>
    <lineage>
        <taxon>unclassified sequences</taxon>
        <taxon>metagenomes</taxon>
        <taxon>ecological metagenomes</taxon>
    </lineage>
</organism>
<dbReference type="InterPro" id="IPR002686">
    <property type="entry name" value="Transposase_17"/>
</dbReference>
<dbReference type="PANTHER" id="PTHR33360">
    <property type="entry name" value="TRANSPOSASE FOR INSERTION SEQUENCE ELEMENT IS200"/>
    <property type="match status" value="1"/>
</dbReference>
<dbReference type="Gene3D" id="3.30.70.1290">
    <property type="entry name" value="Transposase IS200-like"/>
    <property type="match status" value="1"/>
</dbReference>
<dbReference type="GO" id="GO:0006313">
    <property type="term" value="P:DNA transposition"/>
    <property type="evidence" value="ECO:0007669"/>
    <property type="project" value="InterPro"/>
</dbReference>
<comment type="caution">
    <text evidence="2">The sequence shown here is derived from an EMBL/GenBank/DDBJ whole genome shotgun (WGS) entry which is preliminary data.</text>
</comment>
<dbReference type="InterPro" id="IPR036515">
    <property type="entry name" value="Transposase_17_sf"/>
</dbReference>
<dbReference type="GO" id="GO:0003677">
    <property type="term" value="F:DNA binding"/>
    <property type="evidence" value="ECO:0007669"/>
    <property type="project" value="InterPro"/>
</dbReference>
<gene>
    <name evidence="2" type="ORF">LCGC14_0732020</name>
</gene>
<name>A0A0F9SUF0_9ZZZZ</name>
<dbReference type="Pfam" id="PF01797">
    <property type="entry name" value="Y1_Tnp"/>
    <property type="match status" value="1"/>
</dbReference>
<dbReference type="SMART" id="SM01321">
    <property type="entry name" value="Y1_Tnp"/>
    <property type="match status" value="1"/>
</dbReference>
<dbReference type="SUPFAM" id="SSF143422">
    <property type="entry name" value="Transposase IS200-like"/>
    <property type="match status" value="1"/>
</dbReference>
<accession>A0A0F9SUF0</accession>
<dbReference type="EMBL" id="LAZR01001697">
    <property type="protein sequence ID" value="KKN40566.1"/>
    <property type="molecule type" value="Genomic_DNA"/>
</dbReference>
<proteinExistence type="predicted"/>
<sequence>MVKNRFAHFNPEEHKIESKIAVVKRGLHCKYNINYHIIWIPKYRKHLLKGRVREVLESIIRGVCYDNQCEVLALEIMPDHLHLFIGGKPTTQPSKIVNFLKGNTSRQLRKAFPDLKYLGYVKHYKKFDSLWARGYYCGSAGHVSQEQVRRYILEQEGKSIFEYDIYGVPDEVKGQLKIGDFTG</sequence>
<reference evidence="2" key="1">
    <citation type="journal article" date="2015" name="Nature">
        <title>Complex archaea that bridge the gap between prokaryotes and eukaryotes.</title>
        <authorList>
            <person name="Spang A."/>
            <person name="Saw J.H."/>
            <person name="Jorgensen S.L."/>
            <person name="Zaremba-Niedzwiedzka K."/>
            <person name="Martijn J."/>
            <person name="Lind A.E."/>
            <person name="van Eijk R."/>
            <person name="Schleper C."/>
            <person name="Guy L."/>
            <person name="Ettema T.J."/>
        </authorList>
    </citation>
    <scope>NUCLEOTIDE SEQUENCE</scope>
</reference>
<protein>
    <recommendedName>
        <fullName evidence="1">Transposase IS200-like domain-containing protein</fullName>
    </recommendedName>
</protein>
<evidence type="ECO:0000313" key="2">
    <source>
        <dbReference type="EMBL" id="KKN40566.1"/>
    </source>
</evidence>
<dbReference type="PANTHER" id="PTHR33360:SF2">
    <property type="entry name" value="TRANSPOSASE FOR INSERTION SEQUENCE ELEMENT IS200"/>
    <property type="match status" value="1"/>
</dbReference>
<dbReference type="AlphaFoldDB" id="A0A0F9SUF0"/>
<evidence type="ECO:0000259" key="1">
    <source>
        <dbReference type="SMART" id="SM01321"/>
    </source>
</evidence>
<dbReference type="GO" id="GO:0004803">
    <property type="term" value="F:transposase activity"/>
    <property type="evidence" value="ECO:0007669"/>
    <property type="project" value="InterPro"/>
</dbReference>